<comment type="similarity">
    <text evidence="3 15">Belongs to the AIR synthase family.</text>
</comment>
<comment type="pathway">
    <text evidence="2 15">Purine metabolism; IMP biosynthesis via de novo pathway; 5-amino-1-(5-phospho-D-ribosyl)imidazole from N(2)-formyl-N(1)-(5-phospho-D-ribosyl)glycinamide: step 2/2.</text>
</comment>
<dbReference type="CDD" id="cd02196">
    <property type="entry name" value="PurM"/>
    <property type="match status" value="1"/>
</dbReference>
<keyword evidence="7 15" id="KW-0436">Ligase</keyword>
<dbReference type="InterPro" id="IPR036921">
    <property type="entry name" value="PurM-like_N_sf"/>
</dbReference>
<evidence type="ECO:0000256" key="8">
    <source>
        <dbReference type="ARBA" id="ARBA00022741"/>
    </source>
</evidence>
<dbReference type="AlphaFoldDB" id="A0A0W0Z8U5"/>
<feature type="domain" description="PurM-like C-terminal" evidence="17">
    <location>
        <begin position="178"/>
        <end position="343"/>
    </location>
</feature>
<keyword evidence="10 15" id="KW-0067">ATP-binding</keyword>
<proteinExistence type="inferred from homology"/>
<dbReference type="GO" id="GO:0005524">
    <property type="term" value="F:ATP binding"/>
    <property type="evidence" value="ECO:0007669"/>
    <property type="project" value="UniProtKB-KW"/>
</dbReference>
<dbReference type="InterPro" id="IPR010918">
    <property type="entry name" value="PurM-like_C_dom"/>
</dbReference>
<keyword evidence="9 15" id="KW-0658">Purine biosynthesis</keyword>
<evidence type="ECO:0000256" key="13">
    <source>
        <dbReference type="ARBA" id="ARBA00033093"/>
    </source>
</evidence>
<dbReference type="NCBIfam" id="TIGR00878">
    <property type="entry name" value="purM"/>
    <property type="match status" value="1"/>
</dbReference>
<dbReference type="FunFam" id="3.90.650.10:FF:000011">
    <property type="entry name" value="Phosphoribosylformylglycinamidine cyclo-ligase"/>
    <property type="match status" value="1"/>
</dbReference>
<feature type="domain" description="PurM-like N-terminal" evidence="16">
    <location>
        <begin position="59"/>
        <end position="164"/>
    </location>
</feature>
<evidence type="ECO:0000256" key="7">
    <source>
        <dbReference type="ARBA" id="ARBA00022598"/>
    </source>
</evidence>
<accession>A0A0W0Z8U5</accession>
<comment type="subcellular location">
    <subcellularLocation>
        <location evidence="1 15">Cytoplasm</location>
    </subcellularLocation>
</comment>
<evidence type="ECO:0000256" key="11">
    <source>
        <dbReference type="ARBA" id="ARBA00031908"/>
    </source>
</evidence>
<sequence>MLTVDYKAAGVDVEAGNAVVKSIKDAVESTFSPSVLTGIGQFASMYDLKPLLETYQHPVLVQSIDGVGTKMMVAKRMQKFDTIGMDLVSATTNDIVVLGAKPLTLLDYIANDKLVPETVADIVRGMVTACRENDIALVGGETAEMPGTYLPGELDLVGIITGVVEKEKAITGQTICDGDLVVALASSGLHTNGYSLARKLFFDIAGHDVDTYSQELGHTIGEELLIPHRNYTRPVQHMLEQNITIKGMAHITGGGLLENIPRILPSDCAVTIEKKRIPQLPVFNMLRALGHLEDDQMYRTFNMGAGLVFVIPPDMLAPMKNVLLASSQLPLYEIGRVVRGNKEVRLL</sequence>
<dbReference type="SUPFAM" id="SSF56042">
    <property type="entry name" value="PurM C-terminal domain-like"/>
    <property type="match status" value="1"/>
</dbReference>
<dbReference type="PANTHER" id="PTHR10520:SF12">
    <property type="entry name" value="TRIFUNCTIONAL PURINE BIOSYNTHETIC PROTEIN ADENOSINE-3"/>
    <property type="match status" value="1"/>
</dbReference>
<evidence type="ECO:0000313" key="18">
    <source>
        <dbReference type="EMBL" id="KTD65538.1"/>
    </source>
</evidence>
<evidence type="ECO:0000256" key="4">
    <source>
        <dbReference type="ARBA" id="ARBA00013047"/>
    </source>
</evidence>
<evidence type="ECO:0000256" key="6">
    <source>
        <dbReference type="ARBA" id="ARBA00022490"/>
    </source>
</evidence>
<evidence type="ECO:0000256" key="12">
    <source>
        <dbReference type="ARBA" id="ARBA00032931"/>
    </source>
</evidence>
<gene>
    <name evidence="15 18" type="primary">purM</name>
    <name evidence="18" type="ORF">Lspi_0612</name>
</gene>
<keyword evidence="8 15" id="KW-0547">Nucleotide-binding</keyword>
<evidence type="ECO:0000313" key="19">
    <source>
        <dbReference type="Proteomes" id="UP000054877"/>
    </source>
</evidence>
<dbReference type="GO" id="GO:0005829">
    <property type="term" value="C:cytosol"/>
    <property type="evidence" value="ECO:0007669"/>
    <property type="project" value="TreeGrafter"/>
</dbReference>
<dbReference type="STRING" id="452.Lspi_0612"/>
<dbReference type="GO" id="GO:0006189">
    <property type="term" value="P:'de novo' IMP biosynthetic process"/>
    <property type="evidence" value="ECO:0007669"/>
    <property type="project" value="UniProtKB-UniRule"/>
</dbReference>
<evidence type="ECO:0000256" key="10">
    <source>
        <dbReference type="ARBA" id="ARBA00022840"/>
    </source>
</evidence>
<evidence type="ECO:0000256" key="14">
    <source>
        <dbReference type="ARBA" id="ARBA00049057"/>
    </source>
</evidence>
<evidence type="ECO:0000256" key="3">
    <source>
        <dbReference type="ARBA" id="ARBA00010280"/>
    </source>
</evidence>
<evidence type="ECO:0000256" key="1">
    <source>
        <dbReference type="ARBA" id="ARBA00004496"/>
    </source>
</evidence>
<dbReference type="Gene3D" id="3.30.1330.10">
    <property type="entry name" value="PurM-like, N-terminal domain"/>
    <property type="match status" value="1"/>
</dbReference>
<evidence type="ECO:0000256" key="9">
    <source>
        <dbReference type="ARBA" id="ARBA00022755"/>
    </source>
</evidence>
<keyword evidence="19" id="KW-1185">Reference proteome</keyword>
<evidence type="ECO:0000256" key="15">
    <source>
        <dbReference type="HAMAP-Rule" id="MF_00741"/>
    </source>
</evidence>
<dbReference type="OrthoDB" id="9777881at2"/>
<evidence type="ECO:0000259" key="16">
    <source>
        <dbReference type="Pfam" id="PF00586"/>
    </source>
</evidence>
<dbReference type="RefSeq" id="WP_058482557.1">
    <property type="nucleotide sequence ID" value="NZ_CAAAII010000009.1"/>
</dbReference>
<evidence type="ECO:0000256" key="2">
    <source>
        <dbReference type="ARBA" id="ARBA00004686"/>
    </source>
</evidence>
<dbReference type="InterPro" id="IPR036676">
    <property type="entry name" value="PurM-like_C_sf"/>
</dbReference>
<dbReference type="Proteomes" id="UP000054877">
    <property type="component" value="Unassembled WGS sequence"/>
</dbReference>
<dbReference type="GO" id="GO:0004641">
    <property type="term" value="F:phosphoribosylformylglycinamidine cyclo-ligase activity"/>
    <property type="evidence" value="ECO:0007669"/>
    <property type="project" value="UniProtKB-UniRule"/>
</dbReference>
<evidence type="ECO:0000259" key="17">
    <source>
        <dbReference type="Pfam" id="PF02769"/>
    </source>
</evidence>
<comment type="caution">
    <text evidence="18">The sequence shown here is derived from an EMBL/GenBank/DDBJ whole genome shotgun (WGS) entry which is preliminary data.</text>
</comment>
<evidence type="ECO:0000256" key="5">
    <source>
        <dbReference type="ARBA" id="ARBA00020367"/>
    </source>
</evidence>
<dbReference type="InterPro" id="IPR004733">
    <property type="entry name" value="PurM_cligase"/>
</dbReference>
<protein>
    <recommendedName>
        <fullName evidence="5 15">Phosphoribosylformylglycinamidine cyclo-ligase</fullName>
        <ecNumber evidence="4 15">6.3.3.1</ecNumber>
    </recommendedName>
    <alternativeName>
        <fullName evidence="12 15">AIR synthase</fullName>
    </alternativeName>
    <alternativeName>
        <fullName evidence="13 15">AIRS</fullName>
    </alternativeName>
    <alternativeName>
        <fullName evidence="11 15">Phosphoribosyl-aminoimidazole synthetase</fullName>
    </alternativeName>
</protein>
<dbReference type="Pfam" id="PF00586">
    <property type="entry name" value="AIRS"/>
    <property type="match status" value="1"/>
</dbReference>
<dbReference type="SUPFAM" id="SSF55326">
    <property type="entry name" value="PurM N-terminal domain-like"/>
    <property type="match status" value="1"/>
</dbReference>
<dbReference type="InterPro" id="IPR016188">
    <property type="entry name" value="PurM-like_N"/>
</dbReference>
<dbReference type="HAMAP" id="MF_00741">
    <property type="entry name" value="AIRS"/>
    <property type="match status" value="1"/>
</dbReference>
<reference evidence="18 19" key="1">
    <citation type="submission" date="2015-11" db="EMBL/GenBank/DDBJ databases">
        <title>Genomic analysis of 38 Legionella species identifies large and diverse effector repertoires.</title>
        <authorList>
            <person name="Burstein D."/>
            <person name="Amaro F."/>
            <person name="Zusman T."/>
            <person name="Lifshitz Z."/>
            <person name="Cohen O."/>
            <person name="Gilbert J.A."/>
            <person name="Pupko T."/>
            <person name="Shuman H.A."/>
            <person name="Segal G."/>
        </authorList>
    </citation>
    <scope>NUCLEOTIDE SEQUENCE [LARGE SCALE GENOMIC DNA]</scope>
    <source>
        <strain evidence="18 19">Mt.St.Helens-9</strain>
    </source>
</reference>
<comment type="catalytic activity">
    <reaction evidence="14 15">
        <text>2-formamido-N(1)-(5-O-phospho-beta-D-ribosyl)acetamidine + ATP = 5-amino-1-(5-phospho-beta-D-ribosyl)imidazole + ADP + phosphate + H(+)</text>
        <dbReference type="Rhea" id="RHEA:23032"/>
        <dbReference type="ChEBI" id="CHEBI:15378"/>
        <dbReference type="ChEBI" id="CHEBI:30616"/>
        <dbReference type="ChEBI" id="CHEBI:43474"/>
        <dbReference type="ChEBI" id="CHEBI:137981"/>
        <dbReference type="ChEBI" id="CHEBI:147287"/>
        <dbReference type="ChEBI" id="CHEBI:456216"/>
        <dbReference type="EC" id="6.3.3.1"/>
    </reaction>
</comment>
<organism evidence="18 19">
    <name type="scientific">Legionella spiritensis</name>
    <dbReference type="NCBI Taxonomy" id="452"/>
    <lineage>
        <taxon>Bacteria</taxon>
        <taxon>Pseudomonadati</taxon>
        <taxon>Pseudomonadota</taxon>
        <taxon>Gammaproteobacteria</taxon>
        <taxon>Legionellales</taxon>
        <taxon>Legionellaceae</taxon>
        <taxon>Legionella</taxon>
    </lineage>
</organism>
<dbReference type="PANTHER" id="PTHR10520">
    <property type="entry name" value="TRIFUNCTIONAL PURINE BIOSYNTHETIC PROTEIN ADENOSINE-3-RELATED"/>
    <property type="match status" value="1"/>
</dbReference>
<dbReference type="EC" id="6.3.3.1" evidence="4 15"/>
<dbReference type="Pfam" id="PF02769">
    <property type="entry name" value="AIRS_C"/>
    <property type="match status" value="1"/>
</dbReference>
<name>A0A0W0Z8U5_LEGSP</name>
<dbReference type="Gene3D" id="3.90.650.10">
    <property type="entry name" value="PurM-like C-terminal domain"/>
    <property type="match status" value="1"/>
</dbReference>
<dbReference type="GO" id="GO:0046084">
    <property type="term" value="P:adenine biosynthetic process"/>
    <property type="evidence" value="ECO:0007669"/>
    <property type="project" value="TreeGrafter"/>
</dbReference>
<dbReference type="EMBL" id="LNYX01000006">
    <property type="protein sequence ID" value="KTD65538.1"/>
    <property type="molecule type" value="Genomic_DNA"/>
</dbReference>
<dbReference type="PATRIC" id="fig|452.5.peg.670"/>
<dbReference type="GO" id="GO:0004637">
    <property type="term" value="F:phosphoribosylamine-glycine ligase activity"/>
    <property type="evidence" value="ECO:0007669"/>
    <property type="project" value="TreeGrafter"/>
</dbReference>
<keyword evidence="6 15" id="KW-0963">Cytoplasm</keyword>
<dbReference type="UniPathway" id="UPA00074">
    <property type="reaction ID" value="UER00129"/>
</dbReference>